<dbReference type="InterPro" id="IPR011060">
    <property type="entry name" value="RibuloseP-bd_barrel"/>
</dbReference>
<keyword evidence="4 7" id="KW-0665">Pyrimidine biosynthesis</keyword>
<evidence type="ECO:0000256" key="10">
    <source>
        <dbReference type="RuleBase" id="RU000512"/>
    </source>
</evidence>
<dbReference type="EC" id="4.1.1.23" evidence="7"/>
<dbReference type="Proteomes" id="UP000001366">
    <property type="component" value="Chromosome"/>
</dbReference>
<dbReference type="AlphaFoldDB" id="C0QU51"/>
<keyword evidence="13" id="KW-1185">Reference proteome</keyword>
<dbReference type="PANTHER" id="PTHR32119:SF2">
    <property type="entry name" value="OROTIDINE 5'-PHOSPHATE DECARBOXYLASE"/>
    <property type="match status" value="1"/>
</dbReference>
<feature type="binding site" evidence="7 9">
    <location>
        <position position="11"/>
    </location>
    <ligand>
        <name>substrate</name>
    </ligand>
</feature>
<comment type="function">
    <text evidence="1 7">Catalyzes the decarboxylation of orotidine 5'-monophosphate (OMP) to uridine 5'-monophosphate (UMP).</text>
</comment>
<feature type="binding site" evidence="7">
    <location>
        <begin position="60"/>
        <end position="69"/>
    </location>
    <ligand>
        <name>substrate</name>
    </ligand>
</feature>
<comment type="similarity">
    <text evidence="7">Belongs to the OMP decarboxylase family. Type 1 subfamily.</text>
</comment>
<feature type="active site" description="Proton donor" evidence="7">
    <location>
        <position position="62"/>
    </location>
</feature>
<evidence type="ECO:0000256" key="7">
    <source>
        <dbReference type="HAMAP-Rule" id="MF_01200"/>
    </source>
</evidence>
<dbReference type="NCBIfam" id="TIGR01740">
    <property type="entry name" value="pyrF"/>
    <property type="match status" value="1"/>
</dbReference>
<evidence type="ECO:0000256" key="8">
    <source>
        <dbReference type="PIRSR" id="PIRSR614732-1"/>
    </source>
</evidence>
<evidence type="ECO:0000256" key="6">
    <source>
        <dbReference type="ARBA" id="ARBA00049157"/>
    </source>
</evidence>
<dbReference type="PROSITE" id="PS00156">
    <property type="entry name" value="OMPDECASE"/>
    <property type="match status" value="1"/>
</dbReference>
<dbReference type="GO" id="GO:0005829">
    <property type="term" value="C:cytosol"/>
    <property type="evidence" value="ECO:0007669"/>
    <property type="project" value="TreeGrafter"/>
</dbReference>
<dbReference type="HOGENOM" id="CLU_067069_1_0_0"/>
<dbReference type="PaxDb" id="123214-PERMA_0426"/>
<feature type="active site" description="For OMPdecase activity" evidence="8">
    <location>
        <position position="65"/>
    </location>
</feature>
<dbReference type="EMBL" id="CP001230">
    <property type="protein sequence ID" value="ACO04876.1"/>
    <property type="molecule type" value="Genomic_DNA"/>
</dbReference>
<reference evidence="12 13" key="1">
    <citation type="journal article" date="2009" name="J. Bacteriol.">
        <title>Complete and draft genome sequences of six members of the Aquificales.</title>
        <authorList>
            <person name="Reysenbach A.L."/>
            <person name="Hamamura N."/>
            <person name="Podar M."/>
            <person name="Griffiths E."/>
            <person name="Ferreira S."/>
            <person name="Hochstein R."/>
            <person name="Heidelberg J."/>
            <person name="Johnson J."/>
            <person name="Mead D."/>
            <person name="Pohorille A."/>
            <person name="Sarmiento M."/>
            <person name="Schweighofer K."/>
            <person name="Seshadri R."/>
            <person name="Voytek M.A."/>
        </authorList>
    </citation>
    <scope>NUCLEOTIDE SEQUENCE [LARGE SCALE GENOMIC DNA]</scope>
    <source>
        <strain evidence="13">DSM 14350 / EX-H1</strain>
    </source>
</reference>
<feature type="active site" description="For OMPdecase activity" evidence="8">
    <location>
        <position position="60"/>
    </location>
</feature>
<comment type="subunit">
    <text evidence="7">Homodimer.</text>
</comment>
<feature type="binding site" evidence="7 9">
    <location>
        <position position="187"/>
    </location>
    <ligand>
        <name>substrate</name>
    </ligand>
</feature>
<dbReference type="CDD" id="cd04725">
    <property type="entry name" value="OMP_decarboxylase_like"/>
    <property type="match status" value="1"/>
</dbReference>
<proteinExistence type="inferred from homology"/>
<accession>C0QU51</accession>
<comment type="pathway">
    <text evidence="2 7 10">Pyrimidine metabolism; UMP biosynthesis via de novo pathway; UMP from orotate: step 2/2.</text>
</comment>
<dbReference type="InterPro" id="IPR018089">
    <property type="entry name" value="OMPdecase_AS"/>
</dbReference>
<evidence type="ECO:0000256" key="3">
    <source>
        <dbReference type="ARBA" id="ARBA00022793"/>
    </source>
</evidence>
<protein>
    <recommendedName>
        <fullName evidence="7">Orotidine 5'-phosphate decarboxylase</fullName>
        <ecNumber evidence="7">4.1.1.23</ecNumber>
    </recommendedName>
    <alternativeName>
        <fullName evidence="7">OMP decarboxylase</fullName>
        <shortName evidence="7">OMPDCase</shortName>
        <shortName evidence="7">OMPdecase</shortName>
    </alternativeName>
</protein>
<dbReference type="GO" id="GO:0044205">
    <property type="term" value="P:'de novo' UMP biosynthetic process"/>
    <property type="evidence" value="ECO:0007669"/>
    <property type="project" value="UniProtKB-UniRule"/>
</dbReference>
<dbReference type="Pfam" id="PF00215">
    <property type="entry name" value="OMPdecase"/>
    <property type="match status" value="1"/>
</dbReference>
<feature type="binding site" evidence="7 9">
    <location>
        <position position="178"/>
    </location>
    <ligand>
        <name>substrate</name>
    </ligand>
</feature>
<feature type="binding site" evidence="7 9">
    <location>
        <position position="117"/>
    </location>
    <ligand>
        <name>substrate</name>
    </ligand>
</feature>
<feature type="domain" description="Orotidine 5'-phosphate decarboxylase" evidence="11">
    <location>
        <begin position="5"/>
        <end position="223"/>
    </location>
</feature>
<dbReference type="InterPro" id="IPR013785">
    <property type="entry name" value="Aldolase_TIM"/>
</dbReference>
<dbReference type="InterPro" id="IPR047596">
    <property type="entry name" value="OMPdecase_bac"/>
</dbReference>
<gene>
    <name evidence="7 12" type="primary">pyrF</name>
    <name evidence="12" type="ordered locus">PERMA_0426</name>
</gene>
<dbReference type="HAMAP" id="MF_01200_B">
    <property type="entry name" value="OMPdecase_type1_B"/>
    <property type="match status" value="1"/>
</dbReference>
<evidence type="ECO:0000256" key="2">
    <source>
        <dbReference type="ARBA" id="ARBA00004861"/>
    </source>
</evidence>
<dbReference type="InterPro" id="IPR014732">
    <property type="entry name" value="OMPdecase"/>
</dbReference>
<evidence type="ECO:0000313" key="12">
    <source>
        <dbReference type="EMBL" id="ACO04876.1"/>
    </source>
</evidence>
<dbReference type="eggNOG" id="COG0284">
    <property type="taxonomic scope" value="Bacteria"/>
</dbReference>
<evidence type="ECO:0000259" key="11">
    <source>
        <dbReference type="SMART" id="SM00934"/>
    </source>
</evidence>
<feature type="active site" description="For OMPdecase activity" evidence="8">
    <location>
        <position position="62"/>
    </location>
</feature>
<comment type="catalytic activity">
    <reaction evidence="6 7 10">
        <text>orotidine 5'-phosphate + H(+) = UMP + CO2</text>
        <dbReference type="Rhea" id="RHEA:11596"/>
        <dbReference type="ChEBI" id="CHEBI:15378"/>
        <dbReference type="ChEBI" id="CHEBI:16526"/>
        <dbReference type="ChEBI" id="CHEBI:57538"/>
        <dbReference type="ChEBI" id="CHEBI:57865"/>
        <dbReference type="EC" id="4.1.1.23"/>
    </reaction>
</comment>
<dbReference type="NCBIfam" id="NF001273">
    <property type="entry name" value="PRK00230.1"/>
    <property type="match status" value="1"/>
</dbReference>
<dbReference type="KEGG" id="pmx:PERMA_0426"/>
<evidence type="ECO:0000313" key="13">
    <source>
        <dbReference type="Proteomes" id="UP000001366"/>
    </source>
</evidence>
<evidence type="ECO:0000256" key="1">
    <source>
        <dbReference type="ARBA" id="ARBA00002356"/>
    </source>
</evidence>
<dbReference type="UniPathway" id="UPA00070">
    <property type="reaction ID" value="UER00120"/>
</dbReference>
<evidence type="ECO:0000256" key="9">
    <source>
        <dbReference type="PIRSR" id="PIRSR614732-2"/>
    </source>
</evidence>
<evidence type="ECO:0000256" key="4">
    <source>
        <dbReference type="ARBA" id="ARBA00022975"/>
    </source>
</evidence>
<dbReference type="GO" id="GO:0004590">
    <property type="term" value="F:orotidine-5'-phosphate decarboxylase activity"/>
    <property type="evidence" value="ECO:0007669"/>
    <property type="project" value="UniProtKB-UniRule"/>
</dbReference>
<dbReference type="STRING" id="123214.PERMA_0426"/>
<dbReference type="SUPFAM" id="SSF51366">
    <property type="entry name" value="Ribulose-phoshate binding barrel"/>
    <property type="match status" value="1"/>
</dbReference>
<keyword evidence="3 7" id="KW-0210">Decarboxylase</keyword>
<sequence length="230" mass="25633">MTEKRIAVALDVRDIKEAERILEDISGYDLIVKIGYALFIKYGREITDLVKSMGFDIFLDLKLHDIPNTVYNGVSSAVDLGVNYLTVHTLGGRQMLQKAVEAREGSDLKILGVTVLTSHSEDYMDYIGSHYTIDQLALKLAKEAVDTGVDGIVSSAHEVERLKKEIKKDFISVVPGIRFSEDSTDDQKRSATPETALRSGADILVIGRPIIKAQNRKEALNKFYEVLNRC</sequence>
<dbReference type="InterPro" id="IPR001754">
    <property type="entry name" value="OMPdeCOase_dom"/>
</dbReference>
<dbReference type="PANTHER" id="PTHR32119">
    <property type="entry name" value="OROTIDINE 5'-PHOSPHATE DECARBOXYLASE"/>
    <property type="match status" value="1"/>
</dbReference>
<dbReference type="RefSeq" id="WP_015898980.1">
    <property type="nucleotide sequence ID" value="NC_012440.1"/>
</dbReference>
<evidence type="ECO:0000256" key="5">
    <source>
        <dbReference type="ARBA" id="ARBA00023239"/>
    </source>
</evidence>
<dbReference type="SMART" id="SM00934">
    <property type="entry name" value="OMPdecase"/>
    <property type="match status" value="1"/>
</dbReference>
<keyword evidence="5 7" id="KW-0456">Lyase</keyword>
<feature type="binding site" evidence="7 9">
    <location>
        <position position="208"/>
    </location>
    <ligand>
        <name>substrate</name>
    </ligand>
</feature>
<organism evidence="12 13">
    <name type="scientific">Persephonella marina (strain DSM 14350 / EX-H1)</name>
    <dbReference type="NCBI Taxonomy" id="123214"/>
    <lineage>
        <taxon>Bacteria</taxon>
        <taxon>Pseudomonadati</taxon>
        <taxon>Aquificota</taxon>
        <taxon>Aquificia</taxon>
        <taxon>Aquificales</taxon>
        <taxon>Hydrogenothermaceae</taxon>
        <taxon>Persephonella</taxon>
    </lineage>
</organism>
<dbReference type="OrthoDB" id="9806203at2"/>
<feature type="binding site" evidence="7 9">
    <location>
        <position position="33"/>
    </location>
    <ligand>
        <name>substrate</name>
    </ligand>
</feature>
<feature type="binding site" evidence="7 9">
    <location>
        <position position="207"/>
    </location>
    <ligand>
        <name>substrate</name>
    </ligand>
</feature>
<name>C0QU51_PERMH</name>
<dbReference type="Gene3D" id="3.20.20.70">
    <property type="entry name" value="Aldolase class I"/>
    <property type="match status" value="1"/>
</dbReference>
<dbReference type="GO" id="GO:0006207">
    <property type="term" value="P:'de novo' pyrimidine nucleobase biosynthetic process"/>
    <property type="evidence" value="ECO:0007669"/>
    <property type="project" value="InterPro"/>
</dbReference>